<dbReference type="PANTHER" id="PTHR45527">
    <property type="entry name" value="NONRIBOSOMAL PEPTIDE SYNTHETASE"/>
    <property type="match status" value="1"/>
</dbReference>
<dbReference type="GO" id="GO:0072330">
    <property type="term" value="P:monocarboxylic acid biosynthetic process"/>
    <property type="evidence" value="ECO:0007669"/>
    <property type="project" value="UniProtKB-ARBA"/>
</dbReference>
<dbReference type="SUPFAM" id="SSF47336">
    <property type="entry name" value="ACP-like"/>
    <property type="match status" value="2"/>
</dbReference>
<dbReference type="InterPro" id="IPR001242">
    <property type="entry name" value="Condensation_dom"/>
</dbReference>
<dbReference type="GO" id="GO:0005829">
    <property type="term" value="C:cytosol"/>
    <property type="evidence" value="ECO:0007669"/>
    <property type="project" value="TreeGrafter"/>
</dbReference>
<comment type="similarity">
    <text evidence="2">Belongs to the ATP-dependent AMP-binding enzyme family.</text>
</comment>
<dbReference type="Gene3D" id="3.30.300.30">
    <property type="match status" value="1"/>
</dbReference>
<feature type="domain" description="Carrier" evidence="6">
    <location>
        <begin position="1549"/>
        <end position="1625"/>
    </location>
</feature>
<dbReference type="GO" id="GO:0009239">
    <property type="term" value="P:enterobactin biosynthetic process"/>
    <property type="evidence" value="ECO:0007669"/>
    <property type="project" value="TreeGrafter"/>
</dbReference>
<evidence type="ECO:0000259" key="6">
    <source>
        <dbReference type="PROSITE" id="PS50075"/>
    </source>
</evidence>
<dbReference type="Pfam" id="PF13193">
    <property type="entry name" value="AMP-binding_C"/>
    <property type="match status" value="1"/>
</dbReference>
<comment type="cofactor">
    <cofactor evidence="1">
        <name>pantetheine 4'-phosphate</name>
        <dbReference type="ChEBI" id="CHEBI:47942"/>
    </cofactor>
</comment>
<dbReference type="Gene3D" id="2.30.38.10">
    <property type="entry name" value="Luciferase, Domain 3"/>
    <property type="match status" value="1"/>
</dbReference>
<dbReference type="InterPro" id="IPR025110">
    <property type="entry name" value="AMP-bd_C"/>
</dbReference>
<sequence>MTIVPRHTRRRAPAAAPEDAHGPDRPLSLSQQQLWFMDRVQPGGSLYNLPVVLRLRGALDIGVLQRCLRAIVTRHEVLRTRFPDRDGVPVAVTLAGAHVPLPVHDLSATPADEREDLLRKLVSEETHAPFDLAEGPVVRAALVRAGATDHVLVLTFHHIVFDGSSCGVLLAELGELYTAYTEGREPGLPTLTLQYADYAERSRTTDVTGQLCFWQERFATPPPTLQLPADRPRPAVQSYQGAAAPFEVGPELTAAVERLAEEEGVTPFAVMLSAFFVLLARYTGQHDLAVGVPVVRRPEPDLDPLIGCFVNTLAIRADVDPAAGFRPLLAQVAESVYAAFENMEVQFDDVVRVVEPERDPSYSPLVQASFGMLAAGQTGELTLPGLTAELLEDERLTSKFDLSLDLIQKGDGFQGELEYATDLFDAATMRRAAGHWLRLLAELVAAPDAPVATVPLLTPEEEHRQLRAWNDTAFPVGEELTMHALFEAQAARTPDAPAVVKGDDRLTYAELDRRANRLAHLLRRRGVRAETPVGVCMERGVDTVVAFLGVLKSGGVYVPLDPEYPRERLEYMLAHAAVPLVVTTTGTLRDLPPVQGALLLDEEAGSLAGLPGTAPDTEVAPDNLSCMFYTSGSTGTPKCAMVTHANYVNYFRFWESAYLGGHPMRSHLQMTSFAFDIFIADATRALFSGAKLVVVPHETVMSPPDLYRLMVAEGVNSAEFITPILAALVDHLEETGADLAFLDLLVAGSDIWYARDYMRVRALCRPDTQIVAAYGLSETAIDNATLARAEVPEVIEGIVPIGRPTGNNQVYVLNDRLQPQPVGVPGELYVGGAGVGRGYHRDPARTAQRYLPDPFSAEPGARLYRSGDLARYRPDGVLEILGRIDNQVKVNGFRIELGEIESVLRAHPDVDNAVVVVHTAGGTGETRLVGYVTFVSAARPDLTPYLVDRLPAYMLPSVLVTLDEMPLNANGKINRRALPEPASASGRGAASAGAPRTPVEELLAGIWAEVLGLTEVGRSDSFFALGGSSLLMTQVVSRMRRVLGREVPLRTLYQHPTVAALAAELGRAGDGRAEHPVTPVPRDPAGHPLSYAQEQLWFLDRLGEGDVSYNVPEAFRLRGPLDTDALAAALQALADRHEALRTVYVRGTGGRPVQIVRDSVSVPLTSADLSGLHDTTRDAAVRELIRADELRPFDLEHGPLIRAALVTTGTDEHLLLLNQHHIATDGWSSGLLLRELSELYTAHTEGRPAGLAPLTLQYADFAVWQRGWLDGDEGRAGLAHWRERLAGVPETTNLPLDRPRTPAVTRAGASVAFTVPDEVYGALRAYARERGATLFMTLLAAFDLLLARAGGDPEIVVGTPASGRTRVELEPVLGFFTNVLALRVRVDDDPVFGDLLTRVRDTALDGYAHQDVPFERVVEELRPRRDLGHNPVFQVVFSLDDAGAEALELPGVTAEELRPAHSTAKFDLELMLEQRDGTLGGTFTYRTDLFDKATVDTLCAGWLRLLGGLAADTGRRISAYELPELDALGTAPEAPAPHAPAPVPGPSGPDGVLLGRVLGALWAEVLLTDAPPAAEDDFFVLGGHSLLVTQLTYGIEDLLGLTVPVRALFENPTLAAFTAEVGRRAAGEGGAEAFTARLRALAEQI</sequence>
<keyword evidence="3" id="KW-0596">Phosphopantetheine</keyword>
<comment type="caution">
    <text evidence="7">The sequence shown here is derived from an EMBL/GenBank/DDBJ whole genome shotgun (WGS) entry which is preliminary data.</text>
</comment>
<proteinExistence type="inferred from homology"/>
<dbReference type="Pfam" id="PF00668">
    <property type="entry name" value="Condensation"/>
    <property type="match status" value="2"/>
</dbReference>
<dbReference type="InterPro" id="IPR036736">
    <property type="entry name" value="ACP-like_sf"/>
</dbReference>
<dbReference type="InterPro" id="IPR010071">
    <property type="entry name" value="AA_adenyl_dom"/>
</dbReference>
<dbReference type="InterPro" id="IPR045851">
    <property type="entry name" value="AMP-bd_C_sf"/>
</dbReference>
<dbReference type="GO" id="GO:0031177">
    <property type="term" value="F:phosphopantetheine binding"/>
    <property type="evidence" value="ECO:0007669"/>
    <property type="project" value="InterPro"/>
</dbReference>
<dbReference type="GO" id="GO:0008610">
    <property type="term" value="P:lipid biosynthetic process"/>
    <property type="evidence" value="ECO:0007669"/>
    <property type="project" value="UniProtKB-ARBA"/>
</dbReference>
<dbReference type="GeneID" id="91533094"/>
<dbReference type="InterPro" id="IPR009081">
    <property type="entry name" value="PP-bd_ACP"/>
</dbReference>
<dbReference type="Gene3D" id="1.10.1200.10">
    <property type="entry name" value="ACP-like"/>
    <property type="match status" value="2"/>
</dbReference>
<dbReference type="CDD" id="cd19531">
    <property type="entry name" value="LCL_NRPS-like"/>
    <property type="match status" value="2"/>
</dbReference>
<dbReference type="NCBIfam" id="TIGR01733">
    <property type="entry name" value="AA-adenyl-dom"/>
    <property type="match status" value="1"/>
</dbReference>
<dbReference type="GO" id="GO:0047527">
    <property type="term" value="F:2,3-dihydroxybenzoate-serine ligase activity"/>
    <property type="evidence" value="ECO:0007669"/>
    <property type="project" value="TreeGrafter"/>
</dbReference>
<reference evidence="7 8" key="1">
    <citation type="submission" date="2019-04" db="EMBL/GenBank/DDBJ databases">
        <title>Streptomyces sp. nov. Bv016 isolated from bark of Buahinia variegata.</title>
        <authorList>
            <person name="Kanchanasin P."/>
            <person name="Tanasupawat S."/>
            <person name="Yuki M."/>
            <person name="Kudo T."/>
        </authorList>
    </citation>
    <scope>NUCLEOTIDE SEQUENCE [LARGE SCALE GENOMIC DNA]</scope>
    <source>
        <strain evidence="7 8">JCM 4765</strain>
    </source>
</reference>
<feature type="compositionally biased region" description="Basic residues" evidence="5">
    <location>
        <begin position="1"/>
        <end position="12"/>
    </location>
</feature>
<dbReference type="FunFam" id="3.30.559.10:FF:000012">
    <property type="entry name" value="Non-ribosomal peptide synthetase"/>
    <property type="match status" value="1"/>
</dbReference>
<dbReference type="EMBL" id="SRRU01000001">
    <property type="protein sequence ID" value="TGN87593.1"/>
    <property type="molecule type" value="Genomic_DNA"/>
</dbReference>
<dbReference type="Proteomes" id="UP000298513">
    <property type="component" value="Unassembled WGS sequence"/>
</dbReference>
<dbReference type="GO" id="GO:0043041">
    <property type="term" value="P:amino acid activation for nonribosomal peptide biosynthetic process"/>
    <property type="evidence" value="ECO:0007669"/>
    <property type="project" value="TreeGrafter"/>
</dbReference>
<dbReference type="Gene3D" id="3.30.559.30">
    <property type="entry name" value="Nonribosomal peptide synthetase, condensation domain"/>
    <property type="match status" value="2"/>
</dbReference>
<dbReference type="SUPFAM" id="SSF56801">
    <property type="entry name" value="Acetyl-CoA synthetase-like"/>
    <property type="match status" value="1"/>
</dbReference>
<keyword evidence="4" id="KW-0597">Phosphoprotein</keyword>
<gene>
    <name evidence="7" type="ORF">E5082_04155</name>
</gene>
<evidence type="ECO:0000313" key="8">
    <source>
        <dbReference type="Proteomes" id="UP000298513"/>
    </source>
</evidence>
<evidence type="ECO:0000256" key="4">
    <source>
        <dbReference type="ARBA" id="ARBA00022553"/>
    </source>
</evidence>
<dbReference type="FunFam" id="1.10.1200.10:FF:000016">
    <property type="entry name" value="Non-ribosomal peptide synthase"/>
    <property type="match status" value="1"/>
</dbReference>
<dbReference type="PANTHER" id="PTHR45527:SF1">
    <property type="entry name" value="FATTY ACID SYNTHASE"/>
    <property type="match status" value="1"/>
</dbReference>
<dbReference type="InterPro" id="IPR023213">
    <property type="entry name" value="CAT-like_dom_sf"/>
</dbReference>
<accession>A0A4Z1DSY4</accession>
<dbReference type="FunFam" id="2.30.38.10:FF:000001">
    <property type="entry name" value="Non-ribosomal peptide synthetase PvdI"/>
    <property type="match status" value="1"/>
</dbReference>
<organism evidence="7 8">
    <name type="scientific">Streptomyces griseoluteus</name>
    <dbReference type="NCBI Taxonomy" id="29306"/>
    <lineage>
        <taxon>Bacteria</taxon>
        <taxon>Bacillati</taxon>
        <taxon>Actinomycetota</taxon>
        <taxon>Actinomycetes</taxon>
        <taxon>Kitasatosporales</taxon>
        <taxon>Streptomycetaceae</taxon>
        <taxon>Streptomyces</taxon>
    </lineage>
</organism>
<evidence type="ECO:0000313" key="7">
    <source>
        <dbReference type="EMBL" id="TGN87593.1"/>
    </source>
</evidence>
<dbReference type="PROSITE" id="PS00012">
    <property type="entry name" value="PHOSPHOPANTETHEINE"/>
    <property type="match status" value="1"/>
</dbReference>
<dbReference type="InterPro" id="IPR006162">
    <property type="entry name" value="Ppantetheine_attach_site"/>
</dbReference>
<dbReference type="InterPro" id="IPR020845">
    <property type="entry name" value="AMP-binding_CS"/>
</dbReference>
<feature type="region of interest" description="Disordered" evidence="5">
    <location>
        <begin position="1"/>
        <end position="26"/>
    </location>
</feature>
<evidence type="ECO:0000256" key="2">
    <source>
        <dbReference type="ARBA" id="ARBA00006432"/>
    </source>
</evidence>
<dbReference type="Pfam" id="PF00501">
    <property type="entry name" value="AMP-binding"/>
    <property type="match status" value="1"/>
</dbReference>
<feature type="domain" description="Carrier" evidence="6">
    <location>
        <begin position="994"/>
        <end position="1069"/>
    </location>
</feature>
<dbReference type="Gene3D" id="3.40.50.980">
    <property type="match status" value="2"/>
</dbReference>
<dbReference type="PROSITE" id="PS00455">
    <property type="entry name" value="AMP_BINDING"/>
    <property type="match status" value="1"/>
</dbReference>
<dbReference type="PROSITE" id="PS50075">
    <property type="entry name" value="CARRIER"/>
    <property type="match status" value="2"/>
</dbReference>
<evidence type="ECO:0000256" key="1">
    <source>
        <dbReference type="ARBA" id="ARBA00001957"/>
    </source>
</evidence>
<dbReference type="FunFam" id="3.40.50.980:FF:000001">
    <property type="entry name" value="Non-ribosomal peptide synthetase"/>
    <property type="match status" value="1"/>
</dbReference>
<dbReference type="GO" id="GO:0009366">
    <property type="term" value="C:enterobactin synthetase complex"/>
    <property type="evidence" value="ECO:0007669"/>
    <property type="project" value="TreeGrafter"/>
</dbReference>
<dbReference type="InterPro" id="IPR000873">
    <property type="entry name" value="AMP-dep_synth/lig_dom"/>
</dbReference>
<evidence type="ECO:0000256" key="5">
    <source>
        <dbReference type="SAM" id="MobiDB-lite"/>
    </source>
</evidence>
<dbReference type="SMART" id="SM00823">
    <property type="entry name" value="PKS_PP"/>
    <property type="match status" value="2"/>
</dbReference>
<dbReference type="SUPFAM" id="SSF52777">
    <property type="entry name" value="CoA-dependent acyltransferases"/>
    <property type="match status" value="4"/>
</dbReference>
<evidence type="ECO:0000256" key="3">
    <source>
        <dbReference type="ARBA" id="ARBA00022450"/>
    </source>
</evidence>
<dbReference type="RefSeq" id="WP_135789888.1">
    <property type="nucleotide sequence ID" value="NZ_BNBQ01000009.1"/>
</dbReference>
<keyword evidence="8" id="KW-1185">Reference proteome</keyword>
<dbReference type="CDD" id="cd05930">
    <property type="entry name" value="A_NRPS"/>
    <property type="match status" value="1"/>
</dbReference>
<dbReference type="InterPro" id="IPR020806">
    <property type="entry name" value="PKS_PP-bd"/>
</dbReference>
<name>A0A4Z1DSY4_STRGP</name>
<dbReference type="Pfam" id="PF00550">
    <property type="entry name" value="PP-binding"/>
    <property type="match status" value="2"/>
</dbReference>
<dbReference type="Gene3D" id="3.30.559.10">
    <property type="entry name" value="Chloramphenicol acetyltransferase-like domain"/>
    <property type="match status" value="2"/>
</dbReference>
<protein>
    <submittedName>
        <fullName evidence="7">Amino acid adenylation domain-containing protein</fullName>
    </submittedName>
</protein>